<dbReference type="EMBL" id="GBRH01253893">
    <property type="protein sequence ID" value="JAD44002.1"/>
    <property type="molecule type" value="Transcribed_RNA"/>
</dbReference>
<reference evidence="1" key="1">
    <citation type="submission" date="2014-09" db="EMBL/GenBank/DDBJ databases">
        <authorList>
            <person name="Magalhaes I.L.F."/>
            <person name="Oliveira U."/>
            <person name="Santos F.R."/>
            <person name="Vidigal T.H.D.A."/>
            <person name="Brescovit A.D."/>
            <person name="Santos A.J."/>
        </authorList>
    </citation>
    <scope>NUCLEOTIDE SEQUENCE</scope>
    <source>
        <tissue evidence="1">Shoot tissue taken approximately 20 cm above the soil surface</tissue>
    </source>
</reference>
<accession>A0A0A9AAC6</accession>
<name>A0A0A9AAC6_ARUDO</name>
<proteinExistence type="predicted"/>
<reference evidence="1" key="2">
    <citation type="journal article" date="2015" name="Data Brief">
        <title>Shoot transcriptome of the giant reed, Arundo donax.</title>
        <authorList>
            <person name="Barrero R.A."/>
            <person name="Guerrero F.D."/>
            <person name="Moolhuijzen P."/>
            <person name="Goolsby J.A."/>
            <person name="Tidwell J."/>
            <person name="Bellgard S.E."/>
            <person name="Bellgard M.I."/>
        </authorList>
    </citation>
    <scope>NUCLEOTIDE SEQUENCE</scope>
    <source>
        <tissue evidence="1">Shoot tissue taken approximately 20 cm above the soil surface</tissue>
    </source>
</reference>
<sequence>MQSSRIVLNTMSILYSNLH</sequence>
<dbReference type="AlphaFoldDB" id="A0A0A9AAC6"/>
<organism evidence="1">
    <name type="scientific">Arundo donax</name>
    <name type="common">Giant reed</name>
    <name type="synonym">Donax arundinaceus</name>
    <dbReference type="NCBI Taxonomy" id="35708"/>
    <lineage>
        <taxon>Eukaryota</taxon>
        <taxon>Viridiplantae</taxon>
        <taxon>Streptophyta</taxon>
        <taxon>Embryophyta</taxon>
        <taxon>Tracheophyta</taxon>
        <taxon>Spermatophyta</taxon>
        <taxon>Magnoliopsida</taxon>
        <taxon>Liliopsida</taxon>
        <taxon>Poales</taxon>
        <taxon>Poaceae</taxon>
        <taxon>PACMAD clade</taxon>
        <taxon>Arundinoideae</taxon>
        <taxon>Arundineae</taxon>
        <taxon>Arundo</taxon>
    </lineage>
</organism>
<protein>
    <submittedName>
        <fullName evidence="1">Uncharacterized protein</fullName>
    </submittedName>
</protein>
<evidence type="ECO:0000313" key="1">
    <source>
        <dbReference type="EMBL" id="JAD44002.1"/>
    </source>
</evidence>